<accession>A0ABQ5QCS0</accession>
<feature type="region of interest" description="Disordered" evidence="1">
    <location>
        <begin position="1"/>
        <end position="25"/>
    </location>
</feature>
<dbReference type="SUPFAM" id="SSF56752">
    <property type="entry name" value="D-aminoacid aminotransferase-like PLP-dependent enzymes"/>
    <property type="match status" value="1"/>
</dbReference>
<evidence type="ECO:0000313" key="2">
    <source>
        <dbReference type="EMBL" id="GLH72240.1"/>
    </source>
</evidence>
<dbReference type="Pfam" id="PF01063">
    <property type="entry name" value="Aminotran_4"/>
    <property type="match status" value="1"/>
</dbReference>
<reference evidence="2 3" key="1">
    <citation type="journal article" date="2023" name="Antonie Van Leeuwenhoek">
        <title>Mesoterricola silvestris gen. nov., sp. nov., Mesoterricola sediminis sp. nov., Geothrix oryzae sp. nov., Geothrix edaphica sp. nov., Geothrix rubra sp. nov., and Geothrix limicola sp. nov., six novel members of Acidobacteriota isolated from soils.</title>
        <authorList>
            <person name="Itoh H."/>
            <person name="Sugisawa Y."/>
            <person name="Mise K."/>
            <person name="Xu Z."/>
            <person name="Kuniyasu M."/>
            <person name="Ushijima N."/>
            <person name="Kawano K."/>
            <person name="Kobayashi E."/>
            <person name="Shiratori Y."/>
            <person name="Masuda Y."/>
            <person name="Senoo K."/>
        </authorList>
    </citation>
    <scope>NUCLEOTIDE SEQUENCE [LARGE SCALE GENOMIC DNA]</scope>
    <source>
        <strain evidence="2 3">Red804</strain>
    </source>
</reference>
<comment type="caution">
    <text evidence="2">The sequence shown here is derived from an EMBL/GenBank/DDBJ whole genome shotgun (WGS) entry which is preliminary data.</text>
</comment>
<dbReference type="Gene3D" id="3.30.470.10">
    <property type="match status" value="1"/>
</dbReference>
<dbReference type="Proteomes" id="UP001165069">
    <property type="component" value="Unassembled WGS sequence"/>
</dbReference>
<organism evidence="2 3">
    <name type="scientific">Geothrix limicola</name>
    <dbReference type="NCBI Taxonomy" id="2927978"/>
    <lineage>
        <taxon>Bacteria</taxon>
        <taxon>Pseudomonadati</taxon>
        <taxon>Acidobacteriota</taxon>
        <taxon>Holophagae</taxon>
        <taxon>Holophagales</taxon>
        <taxon>Holophagaceae</taxon>
        <taxon>Geothrix</taxon>
    </lineage>
</organism>
<name>A0ABQ5QCS0_9BACT</name>
<gene>
    <name evidence="2" type="ORF">GETHLI_07420</name>
</gene>
<proteinExistence type="predicted"/>
<sequence>MNGLRSFGPGAGVTPAPVPTTGPLPRTALPVLQGIPRHLEAHLRRLEAGASIQGHPAPWLPGLQSEIEAWLGSSLSGQDAALRLILHPDLGLLSAKLEALPVAPAPYRLVLMPHPLALRQADPLVTHKGLAGAWWVEPLARARARGAEDALLAWSDGSLAETAITSIALQVDQVLVVPPAPGRVASLAERLDLPGWAASRGLRTEQDHLSPAQMSAGQLWCMNALRGIWPATLL</sequence>
<evidence type="ECO:0008006" key="4">
    <source>
        <dbReference type="Google" id="ProtNLM"/>
    </source>
</evidence>
<dbReference type="InterPro" id="IPR043132">
    <property type="entry name" value="BCAT-like_C"/>
</dbReference>
<dbReference type="InterPro" id="IPR001544">
    <property type="entry name" value="Aminotrans_IV"/>
</dbReference>
<dbReference type="InterPro" id="IPR036038">
    <property type="entry name" value="Aminotransferase-like"/>
</dbReference>
<keyword evidence="3" id="KW-1185">Reference proteome</keyword>
<protein>
    <recommendedName>
        <fullName evidence="4">Aminotransferase class IV</fullName>
    </recommendedName>
</protein>
<dbReference type="Gene3D" id="3.20.10.10">
    <property type="entry name" value="D-amino Acid Aminotransferase, subunit A, domain 2"/>
    <property type="match status" value="1"/>
</dbReference>
<dbReference type="InterPro" id="IPR043131">
    <property type="entry name" value="BCAT-like_N"/>
</dbReference>
<evidence type="ECO:0000256" key="1">
    <source>
        <dbReference type="SAM" id="MobiDB-lite"/>
    </source>
</evidence>
<evidence type="ECO:0000313" key="3">
    <source>
        <dbReference type="Proteomes" id="UP001165069"/>
    </source>
</evidence>
<dbReference type="RefSeq" id="WP_285570521.1">
    <property type="nucleotide sequence ID" value="NZ_BSDE01000001.1"/>
</dbReference>
<dbReference type="EMBL" id="BSDE01000001">
    <property type="protein sequence ID" value="GLH72240.1"/>
    <property type="molecule type" value="Genomic_DNA"/>
</dbReference>